<organism evidence="1 2">
    <name type="scientific">Saguinus oedipus</name>
    <name type="common">Cotton-top tamarin</name>
    <name type="synonym">Oedipomidas oedipus</name>
    <dbReference type="NCBI Taxonomy" id="9490"/>
    <lineage>
        <taxon>Eukaryota</taxon>
        <taxon>Metazoa</taxon>
        <taxon>Chordata</taxon>
        <taxon>Craniata</taxon>
        <taxon>Vertebrata</taxon>
        <taxon>Euteleostomi</taxon>
        <taxon>Mammalia</taxon>
        <taxon>Eutheria</taxon>
        <taxon>Euarchontoglires</taxon>
        <taxon>Primates</taxon>
        <taxon>Haplorrhini</taxon>
        <taxon>Platyrrhini</taxon>
        <taxon>Cebidae</taxon>
        <taxon>Callitrichinae</taxon>
        <taxon>Saguinus</taxon>
    </lineage>
</organism>
<reference evidence="1 2" key="1">
    <citation type="submission" date="2023-05" db="EMBL/GenBank/DDBJ databases">
        <title>B98-5 Cell Line De Novo Hybrid Assembly: An Optical Mapping Approach.</title>
        <authorList>
            <person name="Kananen K."/>
            <person name="Auerbach J.A."/>
            <person name="Kautto E."/>
            <person name="Blachly J.S."/>
        </authorList>
    </citation>
    <scope>NUCLEOTIDE SEQUENCE [LARGE SCALE GENOMIC DNA]</scope>
    <source>
        <strain evidence="1">B95-8</strain>
        <tissue evidence="1">Cell line</tissue>
    </source>
</reference>
<sequence length="159" mass="17402">MADWQMPLPSPWKVTPRLSLGGRYSLRKVPLEMCQSLGDNRIWPLTVCGSTKPHVTPPPLPDGGNSLSPALTSCLSKQKCTLKMKTEPRVAIHGSRKLGEERLLGGILYRPQCTQVTFSVALIAVHADPSCLLETVGIILLFPCCTGNGHWAVDRVIFE</sequence>
<proteinExistence type="predicted"/>
<accession>A0ABQ9V1D8</accession>
<evidence type="ECO:0000313" key="2">
    <source>
        <dbReference type="Proteomes" id="UP001266305"/>
    </source>
</evidence>
<protein>
    <submittedName>
        <fullName evidence="1">Uncharacterized protein</fullName>
    </submittedName>
</protein>
<name>A0ABQ9V1D8_SAGOE</name>
<evidence type="ECO:0000313" key="1">
    <source>
        <dbReference type="EMBL" id="KAK2102921.1"/>
    </source>
</evidence>
<dbReference type="EMBL" id="JASSZA010000009">
    <property type="protein sequence ID" value="KAK2102921.1"/>
    <property type="molecule type" value="Genomic_DNA"/>
</dbReference>
<keyword evidence="2" id="KW-1185">Reference proteome</keyword>
<dbReference type="Proteomes" id="UP001266305">
    <property type="component" value="Unassembled WGS sequence"/>
</dbReference>
<gene>
    <name evidence="1" type="ORF">P7K49_020588</name>
</gene>
<comment type="caution">
    <text evidence="1">The sequence shown here is derived from an EMBL/GenBank/DDBJ whole genome shotgun (WGS) entry which is preliminary data.</text>
</comment>